<organism evidence="1 2">
    <name type="scientific">Dictyobacter arantiisoli</name>
    <dbReference type="NCBI Taxonomy" id="2014874"/>
    <lineage>
        <taxon>Bacteria</taxon>
        <taxon>Bacillati</taxon>
        <taxon>Chloroflexota</taxon>
        <taxon>Ktedonobacteria</taxon>
        <taxon>Ktedonobacterales</taxon>
        <taxon>Dictyobacteraceae</taxon>
        <taxon>Dictyobacter</taxon>
    </lineage>
</organism>
<sequence length="115" mass="13000">MAELGETPNLTLGTAAALQSPIAGPFETNQAAKYWWLISPHEERYALRNLRKFCRDHSDLFAPHSWQNAYDGLRQVQASLMGRTKRSVSQWKGWRLTRPAEHGKNEGDVALPLSP</sequence>
<gene>
    <name evidence="1" type="ORF">KDI_55480</name>
</gene>
<comment type="caution">
    <text evidence="1">The sequence shown here is derived from an EMBL/GenBank/DDBJ whole genome shotgun (WGS) entry which is preliminary data.</text>
</comment>
<evidence type="ECO:0000313" key="2">
    <source>
        <dbReference type="Proteomes" id="UP000322530"/>
    </source>
</evidence>
<protein>
    <submittedName>
        <fullName evidence="1">Uncharacterized protein</fullName>
    </submittedName>
</protein>
<name>A0A5A5TLP8_9CHLR</name>
<reference evidence="1 2" key="1">
    <citation type="submission" date="2019-01" db="EMBL/GenBank/DDBJ databases">
        <title>Draft genome sequence of Dictyobacter sp. Uno17.</title>
        <authorList>
            <person name="Wang C.M."/>
            <person name="Zheng Y."/>
            <person name="Sakai Y."/>
            <person name="Abe K."/>
            <person name="Yokota A."/>
            <person name="Yabe S."/>
        </authorList>
    </citation>
    <scope>NUCLEOTIDE SEQUENCE [LARGE SCALE GENOMIC DNA]</scope>
    <source>
        <strain evidence="1 2">Uno17</strain>
    </source>
</reference>
<accession>A0A5A5TLP8</accession>
<proteinExistence type="predicted"/>
<dbReference type="AlphaFoldDB" id="A0A5A5TLP8"/>
<dbReference type="EMBL" id="BIXY01000195">
    <property type="protein sequence ID" value="GCF11984.1"/>
    <property type="molecule type" value="Genomic_DNA"/>
</dbReference>
<evidence type="ECO:0000313" key="1">
    <source>
        <dbReference type="EMBL" id="GCF11984.1"/>
    </source>
</evidence>
<keyword evidence="2" id="KW-1185">Reference proteome</keyword>
<dbReference type="Proteomes" id="UP000322530">
    <property type="component" value="Unassembled WGS sequence"/>
</dbReference>